<dbReference type="InterPro" id="IPR031127">
    <property type="entry name" value="E3_UB_ligase_RBR"/>
</dbReference>
<dbReference type="Gene3D" id="1.20.120.1750">
    <property type="match status" value="1"/>
</dbReference>
<dbReference type="InterPro" id="IPR002867">
    <property type="entry name" value="IBR_dom"/>
</dbReference>
<organism evidence="17 18">
    <name type="scientific">Brassica carinata</name>
    <name type="common">Ethiopian mustard</name>
    <name type="synonym">Abyssinian cabbage</name>
    <dbReference type="NCBI Taxonomy" id="52824"/>
    <lineage>
        <taxon>Eukaryota</taxon>
        <taxon>Viridiplantae</taxon>
        <taxon>Streptophyta</taxon>
        <taxon>Embryophyta</taxon>
        <taxon>Tracheophyta</taxon>
        <taxon>Spermatophyta</taxon>
        <taxon>Magnoliopsida</taxon>
        <taxon>eudicotyledons</taxon>
        <taxon>Gunneridae</taxon>
        <taxon>Pentapetalae</taxon>
        <taxon>rosids</taxon>
        <taxon>malvids</taxon>
        <taxon>Brassicales</taxon>
        <taxon>Brassicaceae</taxon>
        <taxon>Brassiceae</taxon>
        <taxon>Brassica</taxon>
    </lineage>
</organism>
<dbReference type="Proteomes" id="UP000886595">
    <property type="component" value="Unassembled WGS sequence"/>
</dbReference>
<keyword evidence="12" id="KW-0862">Zinc</keyword>
<dbReference type="GO" id="GO:0004523">
    <property type="term" value="F:RNA-DNA hybrid ribonuclease activity"/>
    <property type="evidence" value="ECO:0007669"/>
    <property type="project" value="InterPro"/>
</dbReference>
<dbReference type="InterPro" id="IPR018957">
    <property type="entry name" value="Znf_C3HC4_RING-type"/>
</dbReference>
<evidence type="ECO:0000256" key="3">
    <source>
        <dbReference type="ARBA" id="ARBA00003976"/>
    </source>
</evidence>
<keyword evidence="11" id="KW-0833">Ubl conjugation pathway</keyword>
<evidence type="ECO:0000256" key="7">
    <source>
        <dbReference type="ARBA" id="ARBA00022679"/>
    </source>
</evidence>
<dbReference type="InterPro" id="IPR017907">
    <property type="entry name" value="Znf_RING_CS"/>
</dbReference>
<sequence length="405" mass="45241">MVNGFPTVDGPKSAGKPSPEQHSSEIDVGGTHSYSLYFKGLVSEDLLLAGFGVAVWGQKNELVFQMKGPIHGSNITILEAELTALKRGLTGAADFGDQSYHKLLGRWVPKKNNIALLINDVQRIRERFLSTFTIILSRPSIKYAYNLARETIFFEISIPVDPPPSQAKPARKMTCAVCLDDDVDADQMFTVDKCGHRFCSQCVKRHIEVRLLEGSVMTCPQFRCESILALDRCSNLLTPKLRANWQQSISDNLIPFAERVYCPSPKCSALMRITELSEPNRESEVRTWCVKCGDSFCTSFPWHDNLLCDDYKTLHSDLTENDAKLHALANQKMWRQCGNCQHMIELSNGCVLVILCGHKFCYRCGANAGSCTHGHGLPLPPPSLQSPPSSRPSNCDFRKKKKLPF</sequence>
<feature type="domain" description="RING-type" evidence="16">
    <location>
        <begin position="171"/>
        <end position="399"/>
    </location>
</feature>
<keyword evidence="10 13" id="KW-0863">Zinc-finger</keyword>
<evidence type="ECO:0000256" key="6">
    <source>
        <dbReference type="ARBA" id="ARBA00012251"/>
    </source>
</evidence>
<comment type="pathway">
    <text evidence="4">Protein modification; protein ubiquitination.</text>
</comment>
<evidence type="ECO:0000256" key="1">
    <source>
        <dbReference type="ARBA" id="ARBA00001798"/>
    </source>
</evidence>
<dbReference type="SUPFAM" id="SSF57850">
    <property type="entry name" value="RING/U-box"/>
    <property type="match status" value="2"/>
</dbReference>
<comment type="catalytic activity">
    <reaction evidence="1">
        <text>[E2 ubiquitin-conjugating enzyme]-S-ubiquitinyl-L-cysteine + [acceptor protein]-L-lysine = [E2 ubiquitin-conjugating enzyme]-L-cysteine + [acceptor protein]-N(6)-ubiquitinyl-L-lysine.</text>
        <dbReference type="EC" id="2.3.2.31"/>
    </reaction>
</comment>
<feature type="domain" description="RING-type" evidence="15">
    <location>
        <begin position="175"/>
        <end position="223"/>
    </location>
</feature>
<dbReference type="GO" id="GO:0061630">
    <property type="term" value="F:ubiquitin protein ligase activity"/>
    <property type="evidence" value="ECO:0007669"/>
    <property type="project" value="UniProtKB-EC"/>
</dbReference>
<dbReference type="CDD" id="cd22584">
    <property type="entry name" value="Rcat_RBR_unk"/>
    <property type="match status" value="1"/>
</dbReference>
<dbReference type="PANTHER" id="PTHR11685">
    <property type="entry name" value="RBR FAMILY RING FINGER AND IBR DOMAIN-CONTAINING"/>
    <property type="match status" value="1"/>
</dbReference>
<keyword evidence="7" id="KW-0808">Transferase</keyword>
<evidence type="ECO:0000259" key="16">
    <source>
        <dbReference type="PROSITE" id="PS51873"/>
    </source>
</evidence>
<dbReference type="FunFam" id="3.30.40.10:FF:000230">
    <property type="entry name" value="RBR-type E3 ubiquitin transferase"/>
    <property type="match status" value="1"/>
</dbReference>
<dbReference type="SMART" id="SM00647">
    <property type="entry name" value="IBR"/>
    <property type="match status" value="2"/>
</dbReference>
<keyword evidence="18" id="KW-1185">Reference proteome</keyword>
<gene>
    <name evidence="17" type="ORF">Bca52824_069044</name>
</gene>
<dbReference type="InterPro" id="IPR002156">
    <property type="entry name" value="RNaseH_domain"/>
</dbReference>
<evidence type="ECO:0000256" key="14">
    <source>
        <dbReference type="SAM" id="MobiDB-lite"/>
    </source>
</evidence>
<dbReference type="InterPro" id="IPR013083">
    <property type="entry name" value="Znf_RING/FYVE/PHD"/>
</dbReference>
<dbReference type="OrthoDB" id="9977870at2759"/>
<comment type="cofactor">
    <cofactor evidence="2">
        <name>Zn(2+)</name>
        <dbReference type="ChEBI" id="CHEBI:29105"/>
    </cofactor>
</comment>
<dbReference type="InterPro" id="IPR001841">
    <property type="entry name" value="Znf_RING"/>
</dbReference>
<evidence type="ECO:0000256" key="8">
    <source>
        <dbReference type="ARBA" id="ARBA00022723"/>
    </source>
</evidence>
<comment type="similarity">
    <text evidence="5">Belongs to the RBR family. Ariadne subfamily.</text>
</comment>
<dbReference type="InterPro" id="IPR044066">
    <property type="entry name" value="TRIAD_supradom"/>
</dbReference>
<dbReference type="GO" id="GO:0016567">
    <property type="term" value="P:protein ubiquitination"/>
    <property type="evidence" value="ECO:0007669"/>
    <property type="project" value="InterPro"/>
</dbReference>
<evidence type="ECO:0000256" key="4">
    <source>
        <dbReference type="ARBA" id="ARBA00004906"/>
    </source>
</evidence>
<keyword evidence="8" id="KW-0479">Metal-binding</keyword>
<evidence type="ECO:0000256" key="12">
    <source>
        <dbReference type="ARBA" id="ARBA00022833"/>
    </source>
</evidence>
<dbReference type="Gene3D" id="3.30.40.10">
    <property type="entry name" value="Zinc/RING finger domain, C3HC4 (zinc finger)"/>
    <property type="match status" value="1"/>
</dbReference>
<accession>A0A8X7Q1V5</accession>
<comment type="function">
    <text evidence="3">Might act as an E3 ubiquitin-protein ligase, or as part of E3 complex, which accepts ubiquitin from specific E2 ubiquitin-conjugating enzymes and then transfers it to substrates.</text>
</comment>
<dbReference type="SMART" id="SM00184">
    <property type="entry name" value="RING"/>
    <property type="match status" value="2"/>
</dbReference>
<reference evidence="17 18" key="1">
    <citation type="submission" date="2020-02" db="EMBL/GenBank/DDBJ databases">
        <authorList>
            <person name="Ma Q."/>
            <person name="Huang Y."/>
            <person name="Song X."/>
            <person name="Pei D."/>
        </authorList>
    </citation>
    <scope>NUCLEOTIDE SEQUENCE [LARGE SCALE GENOMIC DNA]</scope>
    <source>
        <strain evidence="17">Sxm20200214</strain>
        <tissue evidence="17">Leaf</tissue>
    </source>
</reference>
<dbReference type="GO" id="GO:0003676">
    <property type="term" value="F:nucleic acid binding"/>
    <property type="evidence" value="ECO:0007669"/>
    <property type="project" value="InterPro"/>
</dbReference>
<proteinExistence type="inferred from homology"/>
<evidence type="ECO:0000256" key="13">
    <source>
        <dbReference type="PROSITE-ProRule" id="PRU00175"/>
    </source>
</evidence>
<name>A0A8X7Q1V5_BRACI</name>
<dbReference type="Pfam" id="PF13456">
    <property type="entry name" value="RVT_3"/>
    <property type="match status" value="1"/>
</dbReference>
<dbReference type="AlphaFoldDB" id="A0A8X7Q1V5"/>
<dbReference type="Pfam" id="PF00097">
    <property type="entry name" value="zf-C3HC4"/>
    <property type="match status" value="1"/>
</dbReference>
<dbReference type="PROSITE" id="PS50089">
    <property type="entry name" value="ZF_RING_2"/>
    <property type="match status" value="1"/>
</dbReference>
<keyword evidence="9" id="KW-0677">Repeat</keyword>
<dbReference type="EMBL" id="JAAMPC010000014">
    <property type="protein sequence ID" value="KAG2261965.1"/>
    <property type="molecule type" value="Genomic_DNA"/>
</dbReference>
<evidence type="ECO:0000256" key="5">
    <source>
        <dbReference type="ARBA" id="ARBA00005884"/>
    </source>
</evidence>
<feature type="region of interest" description="Disordered" evidence="14">
    <location>
        <begin position="382"/>
        <end position="405"/>
    </location>
</feature>
<protein>
    <recommendedName>
        <fullName evidence="6">RBR-type E3 ubiquitin transferase</fullName>
        <ecNumber evidence="6">2.3.2.31</ecNumber>
    </recommendedName>
</protein>
<dbReference type="EC" id="2.3.2.31" evidence="6"/>
<dbReference type="GO" id="GO:0008270">
    <property type="term" value="F:zinc ion binding"/>
    <property type="evidence" value="ECO:0007669"/>
    <property type="project" value="UniProtKB-KW"/>
</dbReference>
<comment type="caution">
    <text evidence="17">The sequence shown here is derived from an EMBL/GenBank/DDBJ whole genome shotgun (WGS) entry which is preliminary data.</text>
</comment>
<evidence type="ECO:0000313" key="18">
    <source>
        <dbReference type="Proteomes" id="UP000886595"/>
    </source>
</evidence>
<dbReference type="PROSITE" id="PS00518">
    <property type="entry name" value="ZF_RING_1"/>
    <property type="match status" value="1"/>
</dbReference>
<evidence type="ECO:0000256" key="11">
    <source>
        <dbReference type="ARBA" id="ARBA00022786"/>
    </source>
</evidence>
<evidence type="ECO:0000259" key="15">
    <source>
        <dbReference type="PROSITE" id="PS50089"/>
    </source>
</evidence>
<dbReference type="Pfam" id="PF01485">
    <property type="entry name" value="IBR"/>
    <property type="match status" value="1"/>
</dbReference>
<feature type="region of interest" description="Disordered" evidence="14">
    <location>
        <begin position="1"/>
        <end position="26"/>
    </location>
</feature>
<dbReference type="PROSITE" id="PS51873">
    <property type="entry name" value="TRIAD"/>
    <property type="match status" value="1"/>
</dbReference>
<evidence type="ECO:0000256" key="2">
    <source>
        <dbReference type="ARBA" id="ARBA00001947"/>
    </source>
</evidence>
<evidence type="ECO:0000256" key="9">
    <source>
        <dbReference type="ARBA" id="ARBA00022737"/>
    </source>
</evidence>
<evidence type="ECO:0000256" key="10">
    <source>
        <dbReference type="ARBA" id="ARBA00022771"/>
    </source>
</evidence>
<evidence type="ECO:0000313" key="17">
    <source>
        <dbReference type="EMBL" id="KAG2261965.1"/>
    </source>
</evidence>